<feature type="domain" description="EamA" evidence="7">
    <location>
        <begin position="154"/>
        <end position="288"/>
    </location>
</feature>
<feature type="transmembrane region" description="Helical" evidence="6">
    <location>
        <begin position="96"/>
        <end position="118"/>
    </location>
</feature>
<evidence type="ECO:0000259" key="7">
    <source>
        <dbReference type="Pfam" id="PF00892"/>
    </source>
</evidence>
<comment type="similarity">
    <text evidence="2">Belongs to the EamA transporter family.</text>
</comment>
<feature type="transmembrane region" description="Helical" evidence="6">
    <location>
        <begin position="155"/>
        <end position="174"/>
    </location>
</feature>
<dbReference type="GO" id="GO:0016020">
    <property type="term" value="C:membrane"/>
    <property type="evidence" value="ECO:0007669"/>
    <property type="project" value="UniProtKB-SubCell"/>
</dbReference>
<dbReference type="Pfam" id="PF00892">
    <property type="entry name" value="EamA"/>
    <property type="match status" value="2"/>
</dbReference>
<keyword evidence="5 6" id="KW-0472">Membrane</keyword>
<evidence type="ECO:0000256" key="3">
    <source>
        <dbReference type="ARBA" id="ARBA00022692"/>
    </source>
</evidence>
<name>A0A9X3C9L1_9FLAO</name>
<keyword evidence="9" id="KW-1185">Reference proteome</keyword>
<feature type="transmembrane region" description="Helical" evidence="6">
    <location>
        <begin position="37"/>
        <end position="54"/>
    </location>
</feature>
<evidence type="ECO:0000256" key="4">
    <source>
        <dbReference type="ARBA" id="ARBA00022989"/>
    </source>
</evidence>
<feature type="transmembrane region" description="Helical" evidence="6">
    <location>
        <begin position="218"/>
        <end position="236"/>
    </location>
</feature>
<comment type="caution">
    <text evidence="8">The sequence shown here is derived from an EMBL/GenBank/DDBJ whole genome shotgun (WGS) entry which is preliminary data.</text>
</comment>
<protein>
    <submittedName>
        <fullName evidence="8">DMT family transporter</fullName>
    </submittedName>
</protein>
<dbReference type="InterPro" id="IPR037185">
    <property type="entry name" value="EmrE-like"/>
</dbReference>
<accession>A0A9X3C9L1</accession>
<dbReference type="PANTHER" id="PTHR32322:SF2">
    <property type="entry name" value="EAMA DOMAIN-CONTAINING PROTEIN"/>
    <property type="match status" value="1"/>
</dbReference>
<organism evidence="8 9">
    <name type="scientific">Flavobacterium frigoritolerans</name>
    <dbReference type="NCBI Taxonomy" id="2987686"/>
    <lineage>
        <taxon>Bacteria</taxon>
        <taxon>Pseudomonadati</taxon>
        <taxon>Bacteroidota</taxon>
        <taxon>Flavobacteriia</taxon>
        <taxon>Flavobacteriales</taxon>
        <taxon>Flavobacteriaceae</taxon>
        <taxon>Flavobacterium</taxon>
    </lineage>
</organism>
<evidence type="ECO:0000256" key="1">
    <source>
        <dbReference type="ARBA" id="ARBA00004141"/>
    </source>
</evidence>
<keyword evidence="4 6" id="KW-1133">Transmembrane helix</keyword>
<feature type="transmembrane region" description="Helical" evidence="6">
    <location>
        <begin position="271"/>
        <end position="289"/>
    </location>
</feature>
<dbReference type="Proteomes" id="UP001151133">
    <property type="component" value="Unassembled WGS sequence"/>
</dbReference>
<evidence type="ECO:0000256" key="2">
    <source>
        <dbReference type="ARBA" id="ARBA00007362"/>
    </source>
</evidence>
<evidence type="ECO:0000313" key="8">
    <source>
        <dbReference type="EMBL" id="MCV9934121.1"/>
    </source>
</evidence>
<dbReference type="AlphaFoldDB" id="A0A9X3C9L1"/>
<feature type="transmembrane region" description="Helical" evidence="6">
    <location>
        <begin position="70"/>
        <end position="90"/>
    </location>
</feature>
<evidence type="ECO:0000313" key="9">
    <source>
        <dbReference type="Proteomes" id="UP001151133"/>
    </source>
</evidence>
<feature type="domain" description="EamA" evidence="7">
    <location>
        <begin position="4"/>
        <end position="141"/>
    </location>
</feature>
<evidence type="ECO:0000256" key="6">
    <source>
        <dbReference type="SAM" id="Phobius"/>
    </source>
</evidence>
<gene>
    <name evidence="8" type="ORF">OIU80_17705</name>
</gene>
<dbReference type="SUPFAM" id="SSF103481">
    <property type="entry name" value="Multidrug resistance efflux transporter EmrE"/>
    <property type="match status" value="2"/>
</dbReference>
<sequence>MIRYVLMVLVGAASFGILSSFVKLAYRQGYTTPEVAFIQALLGAIVLWSIVFFTNKESRKSKGSRKPKEIGWLLVTGATIGITTFLYYLSVKYIPASIAIVLLMQFSWIGILLEWLLYGKKPLKMELIVTAVVIFGTLMASGIDLNQSNSLSLKGVGFVLLASLIYSIYIILNSKTGKEGNWQNRSAWIMTGSALSILILNFQPIVFSNHLDLHLLKWGLFLSVFGTILPPALFAVGIPKVGVTTSGLLMTVELPVAVLTANLVLGENITFVQIIGILIMIAAIIAMNLKKEKPLNENKEELDSYV</sequence>
<reference evidence="8" key="1">
    <citation type="submission" date="2022-10" db="EMBL/GenBank/DDBJ databases">
        <title>Two novel species of Flavobacterium.</title>
        <authorList>
            <person name="Liu Q."/>
            <person name="Xin Y.-H."/>
        </authorList>
    </citation>
    <scope>NUCLEOTIDE SEQUENCE</scope>
    <source>
        <strain evidence="8">LS1R47</strain>
    </source>
</reference>
<dbReference type="InterPro" id="IPR000620">
    <property type="entry name" value="EamA_dom"/>
</dbReference>
<dbReference type="EMBL" id="JAOZEV010000017">
    <property type="protein sequence ID" value="MCV9934121.1"/>
    <property type="molecule type" value="Genomic_DNA"/>
</dbReference>
<dbReference type="InterPro" id="IPR050638">
    <property type="entry name" value="AA-Vitamin_Transporters"/>
</dbReference>
<dbReference type="PANTHER" id="PTHR32322">
    <property type="entry name" value="INNER MEMBRANE TRANSPORTER"/>
    <property type="match status" value="1"/>
</dbReference>
<feature type="transmembrane region" description="Helical" evidence="6">
    <location>
        <begin position="186"/>
        <end position="206"/>
    </location>
</feature>
<keyword evidence="3 6" id="KW-0812">Transmembrane</keyword>
<comment type="subcellular location">
    <subcellularLocation>
        <location evidence="1">Membrane</location>
        <topology evidence="1">Multi-pass membrane protein</topology>
    </subcellularLocation>
</comment>
<feature type="transmembrane region" description="Helical" evidence="6">
    <location>
        <begin position="125"/>
        <end position="143"/>
    </location>
</feature>
<proteinExistence type="inferred from homology"/>
<dbReference type="RefSeq" id="WP_264288311.1">
    <property type="nucleotide sequence ID" value="NZ_JAOZEV010000017.1"/>
</dbReference>
<evidence type="ECO:0000256" key="5">
    <source>
        <dbReference type="ARBA" id="ARBA00023136"/>
    </source>
</evidence>